<name>A0A2V0P479_9CHLO</name>
<evidence type="ECO:0000313" key="2">
    <source>
        <dbReference type="EMBL" id="GBF94674.1"/>
    </source>
</evidence>
<proteinExistence type="predicted"/>
<feature type="chain" id="PRO_5016037695" evidence="1">
    <location>
        <begin position="37"/>
        <end position="128"/>
    </location>
</feature>
<comment type="caution">
    <text evidence="2">The sequence shown here is derived from an EMBL/GenBank/DDBJ whole genome shotgun (WGS) entry which is preliminary data.</text>
</comment>
<evidence type="ECO:0000256" key="1">
    <source>
        <dbReference type="SAM" id="SignalP"/>
    </source>
</evidence>
<dbReference type="InParanoid" id="A0A2V0P479"/>
<gene>
    <name evidence="2" type="ORF">Rsub_07410</name>
</gene>
<sequence length="128" mass="14437">MTTRTSPRVNYCLLVLCYLEVVLWTACLLSSSAAHADSVAGHRYLQRETGNLKCFACGRESQPALLVDELLPTDLQTEWEHWFQQQQFENLSELTCSVKPKTELDQLRALLLEQKGLPAPFTGVKAII</sequence>
<dbReference type="EMBL" id="BDRX01000054">
    <property type="protein sequence ID" value="GBF94674.1"/>
    <property type="molecule type" value="Genomic_DNA"/>
</dbReference>
<dbReference type="AlphaFoldDB" id="A0A2V0P479"/>
<organism evidence="2 3">
    <name type="scientific">Raphidocelis subcapitata</name>
    <dbReference type="NCBI Taxonomy" id="307507"/>
    <lineage>
        <taxon>Eukaryota</taxon>
        <taxon>Viridiplantae</taxon>
        <taxon>Chlorophyta</taxon>
        <taxon>core chlorophytes</taxon>
        <taxon>Chlorophyceae</taxon>
        <taxon>CS clade</taxon>
        <taxon>Sphaeropleales</taxon>
        <taxon>Selenastraceae</taxon>
        <taxon>Raphidocelis</taxon>
    </lineage>
</organism>
<reference evidence="2 3" key="1">
    <citation type="journal article" date="2018" name="Sci. Rep.">
        <title>Raphidocelis subcapitata (=Pseudokirchneriella subcapitata) provides an insight into genome evolution and environmental adaptations in the Sphaeropleales.</title>
        <authorList>
            <person name="Suzuki S."/>
            <person name="Yamaguchi H."/>
            <person name="Nakajima N."/>
            <person name="Kawachi M."/>
        </authorList>
    </citation>
    <scope>NUCLEOTIDE SEQUENCE [LARGE SCALE GENOMIC DNA]</scope>
    <source>
        <strain evidence="2 3">NIES-35</strain>
    </source>
</reference>
<evidence type="ECO:0000313" key="3">
    <source>
        <dbReference type="Proteomes" id="UP000247498"/>
    </source>
</evidence>
<keyword evidence="1" id="KW-0732">Signal</keyword>
<dbReference type="Proteomes" id="UP000247498">
    <property type="component" value="Unassembled WGS sequence"/>
</dbReference>
<feature type="signal peptide" evidence="1">
    <location>
        <begin position="1"/>
        <end position="36"/>
    </location>
</feature>
<protein>
    <submittedName>
        <fullName evidence="2">Uncharacterized protein</fullName>
    </submittedName>
</protein>
<accession>A0A2V0P479</accession>
<keyword evidence="3" id="KW-1185">Reference proteome</keyword>
<dbReference type="OrthoDB" id="504536at2759"/>